<organism evidence="10 11">
    <name type="scientific">Neocallimastix californiae</name>
    <dbReference type="NCBI Taxonomy" id="1754190"/>
    <lineage>
        <taxon>Eukaryota</taxon>
        <taxon>Fungi</taxon>
        <taxon>Fungi incertae sedis</taxon>
        <taxon>Chytridiomycota</taxon>
        <taxon>Chytridiomycota incertae sedis</taxon>
        <taxon>Neocallimastigomycetes</taxon>
        <taxon>Neocallimastigales</taxon>
        <taxon>Neocallimastigaceae</taxon>
        <taxon>Neocallimastix</taxon>
    </lineage>
</organism>
<comment type="caution">
    <text evidence="10">The sequence shown here is derived from an EMBL/GenBank/DDBJ whole genome shotgun (WGS) entry which is preliminary data.</text>
</comment>
<proteinExistence type="predicted"/>
<protein>
    <submittedName>
        <fullName evidence="10">Bromodomain-containing protein</fullName>
    </submittedName>
</protein>
<evidence type="ECO:0000256" key="7">
    <source>
        <dbReference type="ARBA" id="ARBA00023242"/>
    </source>
</evidence>
<evidence type="ECO:0000256" key="6">
    <source>
        <dbReference type="ARBA" id="ARBA00023163"/>
    </source>
</evidence>
<name>A0A1Y1YXW0_9FUNG</name>
<evidence type="ECO:0000259" key="9">
    <source>
        <dbReference type="PROSITE" id="PS50014"/>
    </source>
</evidence>
<comment type="subcellular location">
    <subcellularLocation>
        <location evidence="1">Nucleus</location>
    </subcellularLocation>
</comment>
<keyword evidence="4" id="KW-0805">Transcription regulation</keyword>
<keyword evidence="2" id="KW-0677">Repeat</keyword>
<evidence type="ECO:0000313" key="11">
    <source>
        <dbReference type="Proteomes" id="UP000193920"/>
    </source>
</evidence>
<dbReference type="GO" id="GO:0006368">
    <property type="term" value="P:transcription elongation by RNA polymerase II"/>
    <property type="evidence" value="ECO:0007669"/>
    <property type="project" value="TreeGrafter"/>
</dbReference>
<sequence>MRKSGESDRESIIAYEKEIINSLTNLKDKSGRKISELFIELPSKEVYSDYYKIIKNPISFSIINNKIKRGEYPNLDNLYEDLKLMQENANTYNKKNSIVCKDAALLVV</sequence>
<dbReference type="InterPro" id="IPR001487">
    <property type="entry name" value="Bromodomain"/>
</dbReference>
<dbReference type="PANTHER" id="PTHR16062">
    <property type="entry name" value="SWI/SNF-RELATED"/>
    <property type="match status" value="1"/>
</dbReference>
<feature type="domain" description="Bromo" evidence="9">
    <location>
        <begin position="30"/>
        <end position="100"/>
    </location>
</feature>
<dbReference type="Pfam" id="PF00439">
    <property type="entry name" value="Bromodomain"/>
    <property type="match status" value="1"/>
</dbReference>
<accession>A0A1Y1YXW0</accession>
<dbReference type="PANTHER" id="PTHR16062:SF20">
    <property type="entry name" value="CHROMATIN STRUCTURE-REMODELING COMPLEX SUBUNIT RSC4"/>
    <property type="match status" value="1"/>
</dbReference>
<dbReference type="SMART" id="SM00297">
    <property type="entry name" value="BROMO"/>
    <property type="match status" value="1"/>
</dbReference>
<reference evidence="10 11" key="1">
    <citation type="submission" date="2016-08" db="EMBL/GenBank/DDBJ databases">
        <title>A Parts List for Fungal Cellulosomes Revealed by Comparative Genomics.</title>
        <authorList>
            <consortium name="DOE Joint Genome Institute"/>
            <person name="Haitjema C.H."/>
            <person name="Gilmore S.P."/>
            <person name="Henske J.K."/>
            <person name="Solomon K.V."/>
            <person name="De Groot R."/>
            <person name="Kuo A."/>
            <person name="Mondo S.J."/>
            <person name="Salamov A.A."/>
            <person name="Labutti K."/>
            <person name="Zhao Z."/>
            <person name="Chiniquy J."/>
            <person name="Barry K."/>
            <person name="Brewer H.M."/>
            <person name="Purvine S.O."/>
            <person name="Wright A.T."/>
            <person name="Boxma B."/>
            <person name="Van Alen T."/>
            <person name="Hackstein J.H."/>
            <person name="Baker S.E."/>
            <person name="Grigoriev I.V."/>
            <person name="O'Malley M.A."/>
        </authorList>
    </citation>
    <scope>NUCLEOTIDE SEQUENCE [LARGE SCALE GENOMIC DNA]</scope>
    <source>
        <strain evidence="10 11">G1</strain>
    </source>
</reference>
<gene>
    <name evidence="10" type="ORF">LY90DRAFT_519604</name>
</gene>
<dbReference type="AlphaFoldDB" id="A0A1Y1YXW0"/>
<dbReference type="GO" id="GO:0003682">
    <property type="term" value="F:chromatin binding"/>
    <property type="evidence" value="ECO:0007669"/>
    <property type="project" value="TreeGrafter"/>
</dbReference>
<dbReference type="Gene3D" id="1.20.920.10">
    <property type="entry name" value="Bromodomain-like"/>
    <property type="match status" value="1"/>
</dbReference>
<dbReference type="PROSITE" id="PS00633">
    <property type="entry name" value="BROMODOMAIN_1"/>
    <property type="match status" value="1"/>
</dbReference>
<evidence type="ECO:0000256" key="4">
    <source>
        <dbReference type="ARBA" id="ARBA00023015"/>
    </source>
</evidence>
<keyword evidence="6" id="KW-0804">Transcription</keyword>
<keyword evidence="3" id="KW-0156">Chromatin regulator</keyword>
<dbReference type="PROSITE" id="PS50014">
    <property type="entry name" value="BROMODOMAIN_2"/>
    <property type="match status" value="1"/>
</dbReference>
<evidence type="ECO:0000256" key="1">
    <source>
        <dbReference type="ARBA" id="ARBA00004123"/>
    </source>
</evidence>
<evidence type="ECO:0000256" key="3">
    <source>
        <dbReference type="ARBA" id="ARBA00022853"/>
    </source>
</evidence>
<dbReference type="GO" id="GO:0016586">
    <property type="term" value="C:RSC-type complex"/>
    <property type="evidence" value="ECO:0007669"/>
    <property type="project" value="InterPro"/>
</dbReference>
<dbReference type="InterPro" id="IPR037382">
    <property type="entry name" value="Rsc/polybromo"/>
</dbReference>
<keyword evidence="5 8" id="KW-0103">Bromodomain</keyword>
<keyword evidence="11" id="KW-1185">Reference proteome</keyword>
<dbReference type="Proteomes" id="UP000193920">
    <property type="component" value="Unassembled WGS sequence"/>
</dbReference>
<dbReference type="InterPro" id="IPR036427">
    <property type="entry name" value="Bromodomain-like_sf"/>
</dbReference>
<dbReference type="InterPro" id="IPR018359">
    <property type="entry name" value="Bromodomain_CS"/>
</dbReference>
<evidence type="ECO:0000256" key="2">
    <source>
        <dbReference type="ARBA" id="ARBA00022737"/>
    </source>
</evidence>
<dbReference type="PRINTS" id="PR00503">
    <property type="entry name" value="BROMODOMAIN"/>
</dbReference>
<dbReference type="OrthoDB" id="6017at2759"/>
<evidence type="ECO:0000256" key="8">
    <source>
        <dbReference type="PROSITE-ProRule" id="PRU00035"/>
    </source>
</evidence>
<dbReference type="SUPFAM" id="SSF47370">
    <property type="entry name" value="Bromodomain"/>
    <property type="match status" value="1"/>
</dbReference>
<keyword evidence="7" id="KW-0539">Nucleus</keyword>
<dbReference type="GO" id="GO:0006338">
    <property type="term" value="P:chromatin remodeling"/>
    <property type="evidence" value="ECO:0007669"/>
    <property type="project" value="InterPro"/>
</dbReference>
<dbReference type="EMBL" id="MCOG01000484">
    <property type="protein sequence ID" value="ORY02860.1"/>
    <property type="molecule type" value="Genomic_DNA"/>
</dbReference>
<dbReference type="STRING" id="1754190.A0A1Y1YXW0"/>
<evidence type="ECO:0000313" key="10">
    <source>
        <dbReference type="EMBL" id="ORY02860.1"/>
    </source>
</evidence>
<evidence type="ECO:0000256" key="5">
    <source>
        <dbReference type="ARBA" id="ARBA00023117"/>
    </source>
</evidence>